<dbReference type="AlphaFoldDB" id="A0A8S1NJH3"/>
<comment type="caution">
    <text evidence="1">The sequence shown here is derived from an EMBL/GenBank/DDBJ whole genome shotgun (WGS) entry which is preliminary data.</text>
</comment>
<protein>
    <submittedName>
        <fullName evidence="1">Uncharacterized protein</fullName>
    </submittedName>
</protein>
<accession>A0A8S1NJH3</accession>
<sequence>MKSDSLAMRITKQRTQLVEGLVVLCVRLQTDQVKQKWLLRLFRKHHQTHTKYRMKL</sequence>
<reference evidence="1" key="1">
    <citation type="submission" date="2021-01" db="EMBL/GenBank/DDBJ databases">
        <authorList>
            <consortium name="Genoscope - CEA"/>
            <person name="William W."/>
        </authorList>
    </citation>
    <scope>NUCLEOTIDE SEQUENCE</scope>
</reference>
<evidence type="ECO:0000313" key="2">
    <source>
        <dbReference type="Proteomes" id="UP000688137"/>
    </source>
</evidence>
<keyword evidence="2" id="KW-1185">Reference proteome</keyword>
<organism evidence="1 2">
    <name type="scientific">Paramecium primaurelia</name>
    <dbReference type="NCBI Taxonomy" id="5886"/>
    <lineage>
        <taxon>Eukaryota</taxon>
        <taxon>Sar</taxon>
        <taxon>Alveolata</taxon>
        <taxon>Ciliophora</taxon>
        <taxon>Intramacronucleata</taxon>
        <taxon>Oligohymenophorea</taxon>
        <taxon>Peniculida</taxon>
        <taxon>Parameciidae</taxon>
        <taxon>Paramecium</taxon>
    </lineage>
</organism>
<dbReference type="EMBL" id="CAJJDM010000096">
    <property type="protein sequence ID" value="CAD8093367.1"/>
    <property type="molecule type" value="Genomic_DNA"/>
</dbReference>
<evidence type="ECO:0000313" key="1">
    <source>
        <dbReference type="EMBL" id="CAD8093367.1"/>
    </source>
</evidence>
<dbReference type="Proteomes" id="UP000688137">
    <property type="component" value="Unassembled WGS sequence"/>
</dbReference>
<gene>
    <name evidence="1" type="ORF">PPRIM_AZ9-3.1.T0930037</name>
</gene>
<proteinExistence type="predicted"/>
<name>A0A8S1NJH3_PARPR</name>